<dbReference type="AlphaFoldDB" id="A0AAN9XMS0"/>
<accession>A0AAN9XMS0</accession>
<keyword evidence="2" id="KW-1185">Reference proteome</keyword>
<evidence type="ECO:0000313" key="2">
    <source>
        <dbReference type="Proteomes" id="UP001386955"/>
    </source>
</evidence>
<dbReference type="EMBL" id="JAYMYS010000003">
    <property type="protein sequence ID" value="KAK7399295.1"/>
    <property type="molecule type" value="Genomic_DNA"/>
</dbReference>
<protein>
    <submittedName>
        <fullName evidence="1">Uncharacterized protein</fullName>
    </submittedName>
</protein>
<gene>
    <name evidence="1" type="ORF">VNO78_10476</name>
</gene>
<comment type="caution">
    <text evidence="1">The sequence shown here is derived from an EMBL/GenBank/DDBJ whole genome shotgun (WGS) entry which is preliminary data.</text>
</comment>
<sequence>MFPSCPQSGGNPYRGVVLGLLLQHMYPFVTSSTPLWKSSPRRDIRFGVSSSIYPIVSSTYVQSKHLLNQIKKLRWGASTERVCITHDEATEFHLNIVCEGKL</sequence>
<name>A0AAN9XMS0_PSOTE</name>
<organism evidence="1 2">
    <name type="scientific">Psophocarpus tetragonolobus</name>
    <name type="common">Winged bean</name>
    <name type="synonym">Dolichos tetragonolobus</name>
    <dbReference type="NCBI Taxonomy" id="3891"/>
    <lineage>
        <taxon>Eukaryota</taxon>
        <taxon>Viridiplantae</taxon>
        <taxon>Streptophyta</taxon>
        <taxon>Embryophyta</taxon>
        <taxon>Tracheophyta</taxon>
        <taxon>Spermatophyta</taxon>
        <taxon>Magnoliopsida</taxon>
        <taxon>eudicotyledons</taxon>
        <taxon>Gunneridae</taxon>
        <taxon>Pentapetalae</taxon>
        <taxon>rosids</taxon>
        <taxon>fabids</taxon>
        <taxon>Fabales</taxon>
        <taxon>Fabaceae</taxon>
        <taxon>Papilionoideae</taxon>
        <taxon>50 kb inversion clade</taxon>
        <taxon>NPAAA clade</taxon>
        <taxon>indigoferoid/millettioid clade</taxon>
        <taxon>Phaseoleae</taxon>
        <taxon>Psophocarpus</taxon>
    </lineage>
</organism>
<dbReference type="Proteomes" id="UP001386955">
    <property type="component" value="Unassembled WGS sequence"/>
</dbReference>
<reference evidence="1 2" key="1">
    <citation type="submission" date="2024-01" db="EMBL/GenBank/DDBJ databases">
        <title>The genomes of 5 underutilized Papilionoideae crops provide insights into root nodulation and disease resistanc.</title>
        <authorList>
            <person name="Jiang F."/>
        </authorList>
    </citation>
    <scope>NUCLEOTIDE SEQUENCE [LARGE SCALE GENOMIC DNA]</scope>
    <source>
        <strain evidence="1">DUOXIRENSHENG_FW03</strain>
        <tissue evidence="1">Leaves</tissue>
    </source>
</reference>
<evidence type="ECO:0000313" key="1">
    <source>
        <dbReference type="EMBL" id="KAK7399295.1"/>
    </source>
</evidence>
<proteinExistence type="predicted"/>